<reference evidence="8" key="1">
    <citation type="submission" date="2018-06" db="EMBL/GenBank/DDBJ databases">
        <title>Detection of genogroup IV feline norovirus in cats in Japan.</title>
        <authorList>
            <person name="Takano T."/>
            <person name="Hohdatsu T."/>
        </authorList>
    </citation>
    <scope>NUCLEOTIDE SEQUENCE</scope>
    <source>
        <strain evidence="8">Fe/GIV.2/JP/2017/M81</strain>
    </source>
</reference>
<keyword evidence="4" id="KW-1035">Host cytoplasm</keyword>
<dbReference type="GO" id="GO:0044423">
    <property type="term" value="C:virion component"/>
    <property type="evidence" value="ECO:0007669"/>
    <property type="project" value="UniProtKB-KW"/>
</dbReference>
<accession>A0A2Z6G7V0</accession>
<organism evidence="8">
    <name type="scientific">Norovirus GIV.2</name>
    <dbReference type="NCBI Taxonomy" id="1160948"/>
    <lineage>
        <taxon>Viruses</taxon>
        <taxon>Riboviria</taxon>
        <taxon>Orthornavirae</taxon>
        <taxon>Pisuviricota</taxon>
        <taxon>Pisoniviricetes</taxon>
        <taxon>Picornavirales</taxon>
        <taxon>Caliciviridae</taxon>
        <taxon>Norovirus</taxon>
        <taxon>Norovirus norwalkense</taxon>
        <taxon>Norwalk virus</taxon>
    </lineage>
</organism>
<gene>
    <name evidence="8" type="primary">VP1</name>
</gene>
<dbReference type="InterPro" id="IPR013643">
    <property type="entry name" value="Calicivirus_coat_C"/>
</dbReference>
<evidence type="ECO:0000256" key="4">
    <source>
        <dbReference type="ARBA" id="ARBA00023200"/>
    </source>
</evidence>
<proteinExistence type="predicted"/>
<feature type="region of interest" description="Disordered" evidence="5">
    <location>
        <begin position="1"/>
        <end position="20"/>
    </location>
</feature>
<evidence type="ECO:0000313" key="8">
    <source>
        <dbReference type="EMBL" id="BBE49535.1"/>
    </source>
</evidence>
<dbReference type="Gene3D" id="2.60.120.20">
    <property type="match status" value="1"/>
</dbReference>
<evidence type="ECO:0000259" key="6">
    <source>
        <dbReference type="Pfam" id="PF00915"/>
    </source>
</evidence>
<protein>
    <submittedName>
        <fullName evidence="8">Capsid protein VP1</fullName>
    </submittedName>
</protein>
<evidence type="ECO:0000259" key="7">
    <source>
        <dbReference type="Pfam" id="PF08435"/>
    </source>
</evidence>
<evidence type="ECO:0000256" key="5">
    <source>
        <dbReference type="SAM" id="MobiDB-lite"/>
    </source>
</evidence>
<dbReference type="Gene3D" id="2.40.510.10">
    <property type="entry name" value="Positive stranded ssRNA viruses"/>
    <property type="match status" value="1"/>
</dbReference>
<evidence type="ECO:0000256" key="1">
    <source>
        <dbReference type="ARBA" id="ARBA00004192"/>
    </source>
</evidence>
<dbReference type="EMBL" id="LC389583">
    <property type="protein sequence ID" value="BBE49535.1"/>
    <property type="molecule type" value="Genomic_RNA"/>
</dbReference>
<dbReference type="Pfam" id="PF08435">
    <property type="entry name" value="Calici_coat_C"/>
    <property type="match status" value="1"/>
</dbReference>
<evidence type="ECO:0000256" key="2">
    <source>
        <dbReference type="ARBA" id="ARBA00004328"/>
    </source>
</evidence>
<dbReference type="GO" id="GO:0030430">
    <property type="term" value="C:host cell cytoplasm"/>
    <property type="evidence" value="ECO:0007669"/>
    <property type="project" value="UniProtKB-SubCell"/>
</dbReference>
<feature type="domain" description="Calicivirus coat protein C-terminal" evidence="7">
    <location>
        <begin position="336"/>
        <end position="572"/>
    </location>
</feature>
<dbReference type="InterPro" id="IPR033703">
    <property type="entry name" value="Rhv-like"/>
</dbReference>
<dbReference type="SUPFAM" id="SSF88633">
    <property type="entry name" value="Positive stranded ssRNA viruses"/>
    <property type="match status" value="1"/>
</dbReference>
<comment type="subcellular location">
    <subcellularLocation>
        <location evidence="1">Host cytoplasm</location>
    </subcellularLocation>
    <subcellularLocation>
        <location evidence="2">Virion</location>
    </subcellularLocation>
</comment>
<dbReference type="Gene3D" id="2.40.30.120">
    <property type="entry name" value="Positive stranded ssRNA viruses"/>
    <property type="match status" value="1"/>
</dbReference>
<dbReference type="InterPro" id="IPR004005">
    <property type="entry name" value="Calicivirus_coat"/>
</dbReference>
<name>A0A2Z6G7V0_NORV</name>
<keyword evidence="3" id="KW-0946">Virion</keyword>
<dbReference type="Pfam" id="PF00915">
    <property type="entry name" value="Calici_coat"/>
    <property type="match status" value="1"/>
</dbReference>
<dbReference type="InterPro" id="IPR029053">
    <property type="entry name" value="Viral_coat"/>
</dbReference>
<sequence length="578" mass="62239">MKMASSDATPSSDGAGSLVPESQQEVLPLAPVAGAALAAPVVGQQNIIDPWIKENFVQAPQGEFTVSPKNSPGEVLVNLELSPRLNPYLDHLSKMYNAYAGGMEVEIILAGNAFTAGKVLIAAVPPNFPIENISASQASQFPHVIVDVRTLEPIRLPLPDVRTNFFHYTTQEEPKMRIVAWLYTPLRTNGSGDDSFTVSGRILTRPSPDFEFSFLVPPTVETKTVSFSVPGLIVQDMSNSRWPAQINGLVVRGNEAQVVHFQNGRCTTEGMLLGTTTLSINSICGLRGLSVSQASVRGAPALTEEMPPLEDEVADGAAATYTLARAADTTLWLRVEEPDGRPYDIFGDQPAPLGTPDFTAVIVGTAIRPRTTSGAYLHDAYVDTTPGDADFTPSTGNTKIVLRGGGSGHVGQGHYWQFKPIAVEGGGHRPQYQEYNLPDYAGPTASNHDLAPPVAPRMPGELLLLFESDMPVWDDGAGAAPAQKIHCLLPNEFITHLFDLQAPALAEAALLRYVHPDSGRTLFECKLYREGYMVVAAPAGRLNFPLDGYFRFDSWVSAFYILSPVGSGQGRRGRSKAA</sequence>
<feature type="domain" description="Calicivirus coat protein" evidence="6">
    <location>
        <begin position="9"/>
        <end position="283"/>
    </location>
</feature>
<dbReference type="CDD" id="cd00205">
    <property type="entry name" value="rhv_like"/>
    <property type="match status" value="1"/>
</dbReference>
<evidence type="ECO:0000256" key="3">
    <source>
        <dbReference type="ARBA" id="ARBA00022844"/>
    </source>
</evidence>